<dbReference type="STRING" id="196164.gene:10742655"/>
<sequence length="550" mass="59006">MLYAILLCAMGPRGCAQPLIRGGPLTCSRTPPTNLCFMRRASPQVSLLRLVTLFLALSLGVAGCSAGSTAYQVPPEVDQSSIVVATTSAPASLDFTNTSGAAIPQALMSNVYEGLVRITSDGEVEPWLATGWGISDDRLTYTFTLREGIRFSNGSPFTAESAKFSIDYVQTDWTNGLKAGMDVVERTQALDDHTLEVTLSRPSNQWLWNMGTAIGAMMSPDGVDKLATDPVGTGPYTVTHWSPGRAIGFAARADYWGPAPANDAATIRYFSDATATTNALQSGDVDLIWAMQAPEQLAVLDEYEVAVGTTQGELLLSMNNQRAPFDDVRVRQAVMFAIDRQAVIDTAMEGYGTDTGGVPVPPTDPWFEESDLYPHDPDQARQLLTEAGAMGVEVTLSIPSLPYAQNASEIIYSQLREVGFDPVIESTEFPAVWLAQVMGQKDYDMSLIAHVEPRDVPTLFSEGYYLGFSHAPTQELLARADQSDNEVELMRQAVDNIMEQAAANTLMNMANIVVMDPAITGVDPNVVSGALSLGSIGREPAGGQPSGGQP</sequence>
<dbReference type="EMBL" id="BA000035">
    <property type="protein sequence ID" value="BAC19034.1"/>
    <property type="molecule type" value="Genomic_DNA"/>
</dbReference>
<dbReference type="eggNOG" id="COG0747">
    <property type="taxonomic scope" value="Bacteria"/>
</dbReference>
<reference evidence="3 4" key="1">
    <citation type="journal article" date="2003" name="Genome Res.">
        <title>Comparative complete genome sequence analysis of the amino acid replacements responsible for the thermostability of Corynebacterium efficiens.</title>
        <authorList>
            <person name="Nishio Y."/>
            <person name="Nakamura Y."/>
            <person name="Kawarabayasi Y."/>
            <person name="Usuda Y."/>
            <person name="Kimura E."/>
            <person name="Sugimoto S."/>
            <person name="Matsui K."/>
            <person name="Yamagishi A."/>
            <person name="Kikuchi H."/>
            <person name="Ikeo K."/>
            <person name="Gojobori T."/>
        </authorList>
    </citation>
    <scope>NUCLEOTIDE SEQUENCE [LARGE SCALE GENOMIC DNA]</scope>
    <source>
        <strain evidence="4">DSM 44549 / YS-314 / AJ 12310 / JCM 11189 / NBRC 100395</strain>
    </source>
</reference>
<keyword evidence="1" id="KW-0732">Signal</keyword>
<accession>Q8FNC0</accession>
<name>Q8FNC0_COREF</name>
<dbReference type="PANTHER" id="PTHR30290:SF38">
    <property type="entry name" value="D,D-DIPEPTIDE-BINDING PERIPLASMIC PROTEIN DDPA-RELATED"/>
    <property type="match status" value="1"/>
</dbReference>
<dbReference type="AlphaFoldDB" id="Q8FNC0"/>
<protein>
    <submittedName>
        <fullName evidence="3">Putative ABC transporter substrate-binding protein</fullName>
    </submittedName>
</protein>
<dbReference type="HOGENOM" id="CLU_017028_7_3_11"/>
<dbReference type="KEGG" id="cef:CE2224"/>
<dbReference type="GO" id="GO:0043190">
    <property type="term" value="C:ATP-binding cassette (ABC) transporter complex"/>
    <property type="evidence" value="ECO:0007669"/>
    <property type="project" value="InterPro"/>
</dbReference>
<dbReference type="Pfam" id="PF00496">
    <property type="entry name" value="SBP_bac_5"/>
    <property type="match status" value="1"/>
</dbReference>
<evidence type="ECO:0000256" key="1">
    <source>
        <dbReference type="ARBA" id="ARBA00022729"/>
    </source>
</evidence>
<dbReference type="Gene3D" id="3.10.105.10">
    <property type="entry name" value="Dipeptide-binding Protein, Domain 3"/>
    <property type="match status" value="1"/>
</dbReference>
<keyword evidence="4" id="KW-1185">Reference proteome</keyword>
<dbReference type="InterPro" id="IPR030678">
    <property type="entry name" value="Peptide/Ni-bd"/>
</dbReference>
<dbReference type="GO" id="GO:0042597">
    <property type="term" value="C:periplasmic space"/>
    <property type="evidence" value="ECO:0007669"/>
    <property type="project" value="UniProtKB-ARBA"/>
</dbReference>
<organism evidence="3 4">
    <name type="scientific">Corynebacterium efficiens (strain DSM 44549 / YS-314 / AJ 12310 / JCM 11189 / NBRC 100395)</name>
    <dbReference type="NCBI Taxonomy" id="196164"/>
    <lineage>
        <taxon>Bacteria</taxon>
        <taxon>Bacillati</taxon>
        <taxon>Actinomycetota</taxon>
        <taxon>Actinomycetes</taxon>
        <taxon>Mycobacteriales</taxon>
        <taxon>Corynebacteriaceae</taxon>
        <taxon>Corynebacterium</taxon>
    </lineage>
</organism>
<dbReference type="GO" id="GO:0015833">
    <property type="term" value="P:peptide transport"/>
    <property type="evidence" value="ECO:0007669"/>
    <property type="project" value="TreeGrafter"/>
</dbReference>
<dbReference type="InterPro" id="IPR039424">
    <property type="entry name" value="SBP_5"/>
</dbReference>
<dbReference type="PIRSF" id="PIRSF002741">
    <property type="entry name" value="MppA"/>
    <property type="match status" value="1"/>
</dbReference>
<dbReference type="Proteomes" id="UP000001409">
    <property type="component" value="Chromosome"/>
</dbReference>
<feature type="domain" description="Solute-binding protein family 5" evidence="2">
    <location>
        <begin position="123"/>
        <end position="451"/>
    </location>
</feature>
<dbReference type="InterPro" id="IPR000914">
    <property type="entry name" value="SBP_5_dom"/>
</dbReference>
<dbReference type="SUPFAM" id="SSF53850">
    <property type="entry name" value="Periplasmic binding protein-like II"/>
    <property type="match status" value="1"/>
</dbReference>
<proteinExistence type="predicted"/>
<evidence type="ECO:0000313" key="3">
    <source>
        <dbReference type="EMBL" id="BAC19034.1"/>
    </source>
</evidence>
<dbReference type="CDD" id="cd08494">
    <property type="entry name" value="PBP2_NikA_DppA_OppA_like_6"/>
    <property type="match status" value="1"/>
</dbReference>
<evidence type="ECO:0000259" key="2">
    <source>
        <dbReference type="Pfam" id="PF00496"/>
    </source>
</evidence>
<dbReference type="GO" id="GO:1904680">
    <property type="term" value="F:peptide transmembrane transporter activity"/>
    <property type="evidence" value="ECO:0007669"/>
    <property type="project" value="TreeGrafter"/>
</dbReference>
<dbReference type="Gene3D" id="3.40.190.10">
    <property type="entry name" value="Periplasmic binding protein-like II"/>
    <property type="match status" value="1"/>
</dbReference>
<evidence type="ECO:0000313" key="4">
    <source>
        <dbReference type="Proteomes" id="UP000001409"/>
    </source>
</evidence>
<dbReference type="PANTHER" id="PTHR30290">
    <property type="entry name" value="PERIPLASMIC BINDING COMPONENT OF ABC TRANSPORTER"/>
    <property type="match status" value="1"/>
</dbReference>